<keyword evidence="3" id="KW-1185">Reference proteome</keyword>
<evidence type="ECO:0000313" key="2">
    <source>
        <dbReference type="EMBL" id="GIY41635.1"/>
    </source>
</evidence>
<feature type="region of interest" description="Disordered" evidence="1">
    <location>
        <begin position="33"/>
        <end position="52"/>
    </location>
</feature>
<accession>A0AAV4T679</accession>
<gene>
    <name evidence="2" type="ORF">CDAR_126871</name>
</gene>
<reference evidence="2 3" key="1">
    <citation type="submission" date="2021-06" db="EMBL/GenBank/DDBJ databases">
        <title>Caerostris darwini draft genome.</title>
        <authorList>
            <person name="Kono N."/>
            <person name="Arakawa K."/>
        </authorList>
    </citation>
    <scope>NUCLEOTIDE SEQUENCE [LARGE SCALE GENOMIC DNA]</scope>
</reference>
<name>A0AAV4T679_9ARAC</name>
<comment type="caution">
    <text evidence="2">The sequence shown here is derived from an EMBL/GenBank/DDBJ whole genome shotgun (WGS) entry which is preliminary data.</text>
</comment>
<evidence type="ECO:0000313" key="3">
    <source>
        <dbReference type="Proteomes" id="UP001054837"/>
    </source>
</evidence>
<protein>
    <submittedName>
        <fullName evidence="2">Uncharacterized protein</fullName>
    </submittedName>
</protein>
<sequence>MGKNTIELLHRRTHPFLATQEISLLSGERNTPFEVPGKVRQTTPSHASSKFARKNSHSSLGMKISPDFFLAWLVGYLFSRNGESRSEGYWCRRSLDV</sequence>
<dbReference type="Proteomes" id="UP001054837">
    <property type="component" value="Unassembled WGS sequence"/>
</dbReference>
<proteinExistence type="predicted"/>
<dbReference type="AlphaFoldDB" id="A0AAV4T679"/>
<organism evidence="2 3">
    <name type="scientific">Caerostris darwini</name>
    <dbReference type="NCBI Taxonomy" id="1538125"/>
    <lineage>
        <taxon>Eukaryota</taxon>
        <taxon>Metazoa</taxon>
        <taxon>Ecdysozoa</taxon>
        <taxon>Arthropoda</taxon>
        <taxon>Chelicerata</taxon>
        <taxon>Arachnida</taxon>
        <taxon>Araneae</taxon>
        <taxon>Araneomorphae</taxon>
        <taxon>Entelegynae</taxon>
        <taxon>Araneoidea</taxon>
        <taxon>Araneidae</taxon>
        <taxon>Caerostris</taxon>
    </lineage>
</organism>
<evidence type="ECO:0000256" key="1">
    <source>
        <dbReference type="SAM" id="MobiDB-lite"/>
    </source>
</evidence>
<dbReference type="EMBL" id="BPLQ01009089">
    <property type="protein sequence ID" value="GIY41635.1"/>
    <property type="molecule type" value="Genomic_DNA"/>
</dbReference>